<keyword evidence="3" id="KW-0719">Serine esterase</keyword>
<gene>
    <name evidence="8" type="ORF">HYH03_003200</name>
</gene>
<dbReference type="SUPFAM" id="SSF53474">
    <property type="entry name" value="alpha/beta-Hydrolases"/>
    <property type="match status" value="1"/>
</dbReference>
<feature type="compositionally biased region" description="Low complexity" evidence="6">
    <location>
        <begin position="201"/>
        <end position="267"/>
    </location>
</feature>
<comment type="similarity">
    <text evidence="1">Belongs to the AB hydrolase superfamily.</text>
</comment>
<dbReference type="InterPro" id="IPR000073">
    <property type="entry name" value="AB_hydrolase_1"/>
</dbReference>
<evidence type="ECO:0000259" key="7">
    <source>
        <dbReference type="Pfam" id="PF12697"/>
    </source>
</evidence>
<dbReference type="PANTHER" id="PTHR14189">
    <property type="entry name" value="PROTEIN PHOSPHATASE METHYLESTERASE-1 RELATED"/>
    <property type="match status" value="1"/>
</dbReference>
<dbReference type="OrthoDB" id="194865at2759"/>
<feature type="compositionally biased region" description="Pro residues" evidence="6">
    <location>
        <begin position="191"/>
        <end position="200"/>
    </location>
</feature>
<sequence length="483" mass="49407">MDCFPGSRPPGGMGGSADLRRKALAVHAAGATVAPTLAPPVAGLATLGEDDESSSPKADQGPQAGSAIPAGIFEQPKPRGAFAVGNWKAYWDRREEVTLPGRGTFNVYSAGEAGPVVLCVHGGGYSGLTWSLVAKRLKDRYRVLAPDLRGHGLTTTQDDDDFSKQTMADDLVALWEALVGTPGGSASADTPSPPPAPAPAGPACSPSSAPSAPAATSAPASQASPSTPSTVAPTPAGAGTVSASPPGAPRVPAGGTAAAGPGPGSGSQPPACVLVGHSMGGGLVVWAALSKRIRRLEGVVVIDVVEGTALAALPHMMNVLAARPASFASPAEAVTWATRSGMSRCKEAAALSIPAQLREQPDGSWSWRTPLVRSRPHWEGWYEGLSEAFLQLTCPKALILAGTDRLDRSLTIGQMQGKFQLILMPTAGHAIHEDEADRTADHLLAFLRRFRVGEGPLTFPKAPAGTRPVLPVVAGPVLVPGSK</sequence>
<feature type="region of interest" description="Disordered" evidence="6">
    <location>
        <begin position="42"/>
        <end position="73"/>
    </location>
</feature>
<evidence type="ECO:0000256" key="2">
    <source>
        <dbReference type="ARBA" id="ARBA00013111"/>
    </source>
</evidence>
<evidence type="ECO:0000256" key="5">
    <source>
        <dbReference type="ARBA" id="ARBA00049203"/>
    </source>
</evidence>
<dbReference type="Pfam" id="PF12697">
    <property type="entry name" value="Abhydrolase_6"/>
    <property type="match status" value="2"/>
</dbReference>
<keyword evidence="4" id="KW-0378">Hydrolase</keyword>
<evidence type="ECO:0000256" key="1">
    <source>
        <dbReference type="ARBA" id="ARBA00008645"/>
    </source>
</evidence>
<feature type="domain" description="AB hydrolase-1" evidence="7">
    <location>
        <begin position="117"/>
        <end position="179"/>
    </location>
</feature>
<evidence type="ECO:0000256" key="3">
    <source>
        <dbReference type="ARBA" id="ARBA00022487"/>
    </source>
</evidence>
<dbReference type="PANTHER" id="PTHR14189:SF0">
    <property type="entry name" value="PROTEIN PHOSPHATASE METHYLESTERASE 1"/>
    <property type="match status" value="1"/>
</dbReference>
<dbReference type="AlphaFoldDB" id="A0A836C4Q4"/>
<comment type="caution">
    <text evidence="8">The sequence shown here is derived from an EMBL/GenBank/DDBJ whole genome shotgun (WGS) entry which is preliminary data.</text>
</comment>
<reference evidence="8" key="1">
    <citation type="journal article" date="2020" name="bioRxiv">
        <title>Comparative genomics of Chlamydomonas.</title>
        <authorList>
            <person name="Craig R.J."/>
            <person name="Hasan A.R."/>
            <person name="Ness R.W."/>
            <person name="Keightley P.D."/>
        </authorList>
    </citation>
    <scope>NUCLEOTIDE SEQUENCE</scope>
    <source>
        <strain evidence="8">CCAP 11/70</strain>
    </source>
</reference>
<protein>
    <recommendedName>
        <fullName evidence="2">protein phosphatase methylesterase-1</fullName>
        <ecNumber evidence="2">3.1.1.89</ecNumber>
    </recommendedName>
</protein>
<evidence type="ECO:0000256" key="6">
    <source>
        <dbReference type="SAM" id="MobiDB-lite"/>
    </source>
</evidence>
<name>A0A836C4Q4_9CHLO</name>
<dbReference type="Gene3D" id="3.40.50.1820">
    <property type="entry name" value="alpha/beta hydrolase"/>
    <property type="match status" value="1"/>
</dbReference>
<proteinExistence type="inferred from homology"/>
<comment type="catalytic activity">
    <reaction evidence="5">
        <text>[phosphatase 2A protein]-C-terminal L-leucine methyl ester + H2O = [phosphatase 2A protein]-C-terminal L-leucine + methanol + H(+)</text>
        <dbReference type="Rhea" id="RHEA:48548"/>
        <dbReference type="Rhea" id="RHEA-COMP:12134"/>
        <dbReference type="Rhea" id="RHEA-COMP:12135"/>
        <dbReference type="ChEBI" id="CHEBI:15377"/>
        <dbReference type="ChEBI" id="CHEBI:15378"/>
        <dbReference type="ChEBI" id="CHEBI:17790"/>
        <dbReference type="ChEBI" id="CHEBI:90516"/>
        <dbReference type="ChEBI" id="CHEBI:90517"/>
        <dbReference type="EC" id="3.1.1.89"/>
    </reaction>
</comment>
<evidence type="ECO:0000256" key="4">
    <source>
        <dbReference type="ARBA" id="ARBA00022801"/>
    </source>
</evidence>
<dbReference type="EC" id="3.1.1.89" evidence="2"/>
<evidence type="ECO:0000313" key="8">
    <source>
        <dbReference type="EMBL" id="KAG2499014.1"/>
    </source>
</evidence>
<feature type="domain" description="AB hydrolase-1" evidence="7">
    <location>
        <begin position="254"/>
        <end position="441"/>
    </location>
</feature>
<dbReference type="Proteomes" id="UP000612055">
    <property type="component" value="Unassembled WGS sequence"/>
</dbReference>
<dbReference type="GO" id="GO:0051723">
    <property type="term" value="F:protein methylesterase activity"/>
    <property type="evidence" value="ECO:0007669"/>
    <property type="project" value="UniProtKB-EC"/>
</dbReference>
<keyword evidence="9" id="KW-1185">Reference proteome</keyword>
<dbReference type="InterPro" id="IPR016812">
    <property type="entry name" value="PPase_methylesterase_euk"/>
</dbReference>
<dbReference type="EMBL" id="JAEHOE010000008">
    <property type="protein sequence ID" value="KAG2499014.1"/>
    <property type="molecule type" value="Genomic_DNA"/>
</dbReference>
<feature type="region of interest" description="Disordered" evidence="6">
    <location>
        <begin position="182"/>
        <end position="267"/>
    </location>
</feature>
<accession>A0A836C4Q4</accession>
<organism evidence="8 9">
    <name type="scientific">Edaphochlamys debaryana</name>
    <dbReference type="NCBI Taxonomy" id="47281"/>
    <lineage>
        <taxon>Eukaryota</taxon>
        <taxon>Viridiplantae</taxon>
        <taxon>Chlorophyta</taxon>
        <taxon>core chlorophytes</taxon>
        <taxon>Chlorophyceae</taxon>
        <taxon>CS clade</taxon>
        <taxon>Chlamydomonadales</taxon>
        <taxon>Chlamydomonadales incertae sedis</taxon>
        <taxon>Edaphochlamys</taxon>
    </lineage>
</organism>
<dbReference type="InterPro" id="IPR029058">
    <property type="entry name" value="AB_hydrolase_fold"/>
</dbReference>
<evidence type="ECO:0000313" key="9">
    <source>
        <dbReference type="Proteomes" id="UP000612055"/>
    </source>
</evidence>